<dbReference type="SMART" id="SM00175">
    <property type="entry name" value="RAB"/>
    <property type="match status" value="1"/>
</dbReference>
<organism evidence="27 28">
    <name type="scientific">Onychostoma macrolepis</name>
    <dbReference type="NCBI Taxonomy" id="369639"/>
    <lineage>
        <taxon>Eukaryota</taxon>
        <taxon>Metazoa</taxon>
        <taxon>Chordata</taxon>
        <taxon>Craniata</taxon>
        <taxon>Vertebrata</taxon>
        <taxon>Euteleostomi</taxon>
        <taxon>Actinopterygii</taxon>
        <taxon>Neopterygii</taxon>
        <taxon>Teleostei</taxon>
        <taxon>Ostariophysi</taxon>
        <taxon>Cypriniformes</taxon>
        <taxon>Cyprinidae</taxon>
        <taxon>Acrossocheilinae</taxon>
        <taxon>Onychostoma</taxon>
    </lineage>
</organism>
<evidence type="ECO:0000256" key="10">
    <source>
        <dbReference type="ARBA" id="ARBA00022741"/>
    </source>
</evidence>
<evidence type="ECO:0000256" key="4">
    <source>
        <dbReference type="ARBA" id="ARBA00006270"/>
    </source>
</evidence>
<keyword evidence="15" id="KW-0333">Golgi apparatus</keyword>
<dbReference type="InterPro" id="IPR001806">
    <property type="entry name" value="Small_GTPase"/>
</dbReference>
<dbReference type="GO" id="GO:0005525">
    <property type="term" value="F:GTP binding"/>
    <property type="evidence" value="ECO:0007669"/>
    <property type="project" value="UniProtKB-KW"/>
</dbReference>
<dbReference type="FunFam" id="3.40.50.300:FF:001163">
    <property type="entry name" value="RAB6B, member RAS oncogene family"/>
    <property type="match status" value="1"/>
</dbReference>
<accession>A0A7J6CY28</accession>
<feature type="transmembrane region" description="Helical" evidence="25">
    <location>
        <begin position="528"/>
        <end position="549"/>
    </location>
</feature>
<keyword evidence="12" id="KW-0931">ER-Golgi transport</keyword>
<dbReference type="Gene3D" id="3.40.50.300">
    <property type="entry name" value="P-loop containing nucleotide triphosphate hydrolases"/>
    <property type="match status" value="1"/>
</dbReference>
<evidence type="ECO:0000259" key="26">
    <source>
        <dbReference type="PROSITE" id="PS51465"/>
    </source>
</evidence>
<dbReference type="SMART" id="SM00173">
    <property type="entry name" value="RAS"/>
    <property type="match status" value="1"/>
</dbReference>
<dbReference type="PROSITE" id="PS51421">
    <property type="entry name" value="RAS"/>
    <property type="match status" value="1"/>
</dbReference>
<feature type="transmembrane region" description="Helical" evidence="25">
    <location>
        <begin position="238"/>
        <end position="263"/>
    </location>
</feature>
<dbReference type="SUPFAM" id="SSF100895">
    <property type="entry name" value="Kazal-type serine protease inhibitors"/>
    <property type="match status" value="1"/>
</dbReference>
<dbReference type="NCBIfam" id="TIGR00231">
    <property type="entry name" value="small_GTP"/>
    <property type="match status" value="1"/>
</dbReference>
<dbReference type="PANTHER" id="PTHR11388">
    <property type="entry name" value="ORGANIC ANION TRANSPORTER"/>
    <property type="match status" value="1"/>
</dbReference>
<keyword evidence="9 25" id="KW-0812">Transmembrane</keyword>
<evidence type="ECO:0000256" key="13">
    <source>
        <dbReference type="ARBA" id="ARBA00022927"/>
    </source>
</evidence>
<evidence type="ECO:0000313" key="28">
    <source>
        <dbReference type="Proteomes" id="UP000579812"/>
    </source>
</evidence>
<evidence type="ECO:0000256" key="15">
    <source>
        <dbReference type="ARBA" id="ARBA00023034"/>
    </source>
</evidence>
<evidence type="ECO:0000256" key="7">
    <source>
        <dbReference type="ARBA" id="ARBA00022475"/>
    </source>
</evidence>
<dbReference type="PROSITE" id="PS51419">
    <property type="entry name" value="RAB"/>
    <property type="match status" value="1"/>
</dbReference>
<dbReference type="GO" id="GO:0015031">
    <property type="term" value="P:protein transport"/>
    <property type="evidence" value="ECO:0007669"/>
    <property type="project" value="UniProtKB-KW"/>
</dbReference>
<evidence type="ECO:0000256" key="5">
    <source>
        <dbReference type="ARBA" id="ARBA00009657"/>
    </source>
</evidence>
<keyword evidence="19" id="KW-0449">Lipoprotein</keyword>
<dbReference type="InterPro" id="IPR036058">
    <property type="entry name" value="Kazal_dom_sf"/>
</dbReference>
<keyword evidence="11" id="KW-0378">Hydrolase</keyword>
<feature type="transmembrane region" description="Helical" evidence="25">
    <location>
        <begin position="305"/>
        <end position="332"/>
    </location>
</feature>
<dbReference type="Pfam" id="PF07648">
    <property type="entry name" value="Kazal_2"/>
    <property type="match status" value="1"/>
</dbReference>
<reference evidence="27 28" key="1">
    <citation type="submission" date="2020-04" db="EMBL/GenBank/DDBJ databases">
        <title>Chromosome-level genome assembly of a cyprinid fish Onychostoma macrolepis by integration of Nanopore Sequencing, Bionano and Hi-C technology.</title>
        <authorList>
            <person name="Wang D."/>
        </authorList>
    </citation>
    <scope>NUCLEOTIDE SEQUENCE [LARGE SCALE GENOMIC DNA]</scope>
    <source>
        <strain evidence="27">SWU-2019</strain>
        <tissue evidence="27">Muscle</tissue>
    </source>
</reference>
<keyword evidence="28" id="KW-1185">Reference proteome</keyword>
<keyword evidence="25" id="KW-0406">Ion transport</keyword>
<comment type="subcellular location">
    <subcellularLocation>
        <location evidence="3 25">Cell membrane</location>
        <topology evidence="3 25">Multi-pass membrane protein</topology>
    </subcellularLocation>
    <subcellularLocation>
        <location evidence="2">Cytoplasmic vesicle</location>
    </subcellularLocation>
    <subcellularLocation>
        <location evidence="1">Endoplasmic reticulum-Golgi intermediate compartment</location>
    </subcellularLocation>
    <subcellularLocation>
        <location evidence="22">Golgi apparatus membrane</location>
        <topology evidence="22">Lipid-anchor</topology>
    </subcellularLocation>
</comment>
<dbReference type="GO" id="GO:0015347">
    <property type="term" value="F:sodium-independent organic anion transmembrane transporter activity"/>
    <property type="evidence" value="ECO:0007669"/>
    <property type="project" value="TreeGrafter"/>
</dbReference>
<gene>
    <name evidence="27" type="ORF">G5714_006985</name>
</gene>
<evidence type="ECO:0000256" key="2">
    <source>
        <dbReference type="ARBA" id="ARBA00004541"/>
    </source>
</evidence>
<evidence type="ECO:0000256" key="25">
    <source>
        <dbReference type="RuleBase" id="RU362056"/>
    </source>
</evidence>
<evidence type="ECO:0000256" key="18">
    <source>
        <dbReference type="ARBA" id="ARBA00023157"/>
    </source>
</evidence>
<evidence type="ECO:0000256" key="16">
    <source>
        <dbReference type="ARBA" id="ARBA00023134"/>
    </source>
</evidence>
<dbReference type="EMBL" id="JAAMOB010000006">
    <property type="protein sequence ID" value="KAF4112190.1"/>
    <property type="molecule type" value="Genomic_DNA"/>
</dbReference>
<dbReference type="SUPFAM" id="SSF103473">
    <property type="entry name" value="MFS general substrate transporter"/>
    <property type="match status" value="1"/>
</dbReference>
<keyword evidence="17 25" id="KW-0472">Membrane</keyword>
<dbReference type="CDD" id="cd01861">
    <property type="entry name" value="Rab6"/>
    <property type="match status" value="1"/>
</dbReference>
<dbReference type="Proteomes" id="UP000579812">
    <property type="component" value="Unassembled WGS sequence"/>
</dbReference>
<keyword evidence="6 25" id="KW-0813">Transport</keyword>
<feature type="transmembrane region" description="Helical" evidence="25">
    <location>
        <begin position="88"/>
        <end position="109"/>
    </location>
</feature>
<evidence type="ECO:0000256" key="3">
    <source>
        <dbReference type="ARBA" id="ARBA00004651"/>
    </source>
</evidence>
<feature type="transmembrane region" description="Helical" evidence="25">
    <location>
        <begin position="491"/>
        <end position="508"/>
    </location>
</feature>
<dbReference type="AlphaFoldDB" id="A0A7J6CY28"/>
<evidence type="ECO:0000256" key="24">
    <source>
        <dbReference type="ARBA" id="ARBA00055612"/>
    </source>
</evidence>
<dbReference type="PROSITE" id="PS51465">
    <property type="entry name" value="KAZAL_2"/>
    <property type="match status" value="1"/>
</dbReference>
<dbReference type="GO" id="GO:0015132">
    <property type="term" value="F:prostaglandin transmembrane transporter activity"/>
    <property type="evidence" value="ECO:0007669"/>
    <property type="project" value="TreeGrafter"/>
</dbReference>
<dbReference type="CDD" id="cd17461">
    <property type="entry name" value="MFS_SLCO2A_OATP2A"/>
    <property type="match status" value="1"/>
</dbReference>
<dbReference type="SMART" id="SM00174">
    <property type="entry name" value="RHO"/>
    <property type="match status" value="1"/>
</dbReference>
<evidence type="ECO:0000256" key="9">
    <source>
        <dbReference type="ARBA" id="ARBA00022692"/>
    </source>
</evidence>
<dbReference type="PRINTS" id="PR00449">
    <property type="entry name" value="RASTRNSFRMNG"/>
</dbReference>
<evidence type="ECO:0000256" key="23">
    <source>
        <dbReference type="ARBA" id="ARBA00047660"/>
    </source>
</evidence>
<dbReference type="SUPFAM" id="SSF52540">
    <property type="entry name" value="P-loop containing nucleoside triphosphate hydrolases"/>
    <property type="match status" value="1"/>
</dbReference>
<dbReference type="SMART" id="SM00176">
    <property type="entry name" value="RAN"/>
    <property type="match status" value="1"/>
</dbReference>
<dbReference type="GO" id="GO:0016323">
    <property type="term" value="C:basolateral plasma membrane"/>
    <property type="evidence" value="ECO:0007669"/>
    <property type="project" value="TreeGrafter"/>
</dbReference>
<protein>
    <recommendedName>
        <fullName evidence="25">Solute carrier organic anion transporter family member</fullName>
    </recommendedName>
</protein>
<keyword evidence="18" id="KW-1015">Disulfide bond</keyword>
<dbReference type="GO" id="GO:0031410">
    <property type="term" value="C:cytoplasmic vesicle"/>
    <property type="evidence" value="ECO:0007669"/>
    <property type="project" value="UniProtKB-SubCell"/>
</dbReference>
<comment type="function">
    <text evidence="24">The small GTPases Rab are key regulators of intracellular membrane trafficking, from the formation of transport vesicles to their fusion with membranes. Rabs cycle between active GTP-bound and inactive GDP-bound states. In their active state, drive transport of vesicular carriers from donor organelles to acceptor organelles to regulate the membrane traffic that maintains organelle identity and morphology. Recruits VPS13B to the Golgi membrane. Regulates the compacted morphology of the Golgi. Seems to have a role in retrograde membrane traffic at the level of the Golgi complex. May function in retrograde transport in neuronal cells. Plays a role in neuron projection development.</text>
</comment>
<dbReference type="InterPro" id="IPR004156">
    <property type="entry name" value="OATP"/>
</dbReference>
<keyword evidence="20" id="KW-0636">Prenylation</keyword>
<dbReference type="GO" id="GO:0006811">
    <property type="term" value="P:monoatomic ion transport"/>
    <property type="evidence" value="ECO:0007669"/>
    <property type="project" value="UniProtKB-KW"/>
</dbReference>
<feature type="transmembrane region" description="Helical" evidence="25">
    <location>
        <begin position="190"/>
        <end position="218"/>
    </location>
</feature>
<evidence type="ECO:0000256" key="14">
    <source>
        <dbReference type="ARBA" id="ARBA00022989"/>
    </source>
</evidence>
<feature type="transmembrane region" description="Helical" evidence="25">
    <location>
        <begin position="153"/>
        <end position="178"/>
    </location>
</feature>
<evidence type="ECO:0000256" key="6">
    <source>
        <dbReference type="ARBA" id="ARBA00022448"/>
    </source>
</evidence>
<evidence type="ECO:0000256" key="19">
    <source>
        <dbReference type="ARBA" id="ARBA00023288"/>
    </source>
</evidence>
<comment type="caution">
    <text evidence="27">The sequence shown here is derived from an EMBL/GenBank/DDBJ whole genome shotgun (WGS) entry which is preliminary data.</text>
</comment>
<dbReference type="NCBIfam" id="TIGR00805">
    <property type="entry name" value="oat"/>
    <property type="match status" value="1"/>
</dbReference>
<dbReference type="GO" id="GO:0005793">
    <property type="term" value="C:endoplasmic reticulum-Golgi intermediate compartment"/>
    <property type="evidence" value="ECO:0007669"/>
    <property type="project" value="UniProtKB-SubCell"/>
</dbReference>
<dbReference type="GO" id="GO:0000139">
    <property type="term" value="C:Golgi membrane"/>
    <property type="evidence" value="ECO:0007669"/>
    <property type="project" value="UniProtKB-SubCell"/>
</dbReference>
<evidence type="ECO:0000256" key="8">
    <source>
        <dbReference type="ARBA" id="ARBA00022481"/>
    </source>
</evidence>
<feature type="transmembrane region" description="Helical" evidence="25">
    <location>
        <begin position="380"/>
        <end position="400"/>
    </location>
</feature>
<sequence length="840" mass="92844">MDIYAKDIKKPKPALFCNIKVFVLCHGLLQLTQLLYSSYFKSTITTIERRYGLDSFSSGTISSLHEVGNTVLIAFVSYMGSRVHRPRFIGLGGLLMSISAMILALPHFLSQPYTFDSVLHASKQDMCYLRANATGAEACGQEDSRKLVDTSQFWVLMATAQLLFGVGSVPIQPFGISYIDDFAGVGNSALYIAILFAVSVFGPSFGYLLGSVVLRIYVDVDRASTGEALELTPTDPRWVGAWWMGLLITSGGLALTSIPYFFFPRTLHVEKPFELEGDIIKEDPTKTEGSMLDFFKMFPKMFVRLLLSPVFMLLVLTQCCFSSVIAGLATFLNKFLERQYSTSVAYSSLLIGALNLPSIAVGMVLGGLIMKRWGLSFRAIPRFSVVMLTISIFCCIPLFFMGCPTQDVAGVYGINGPQPSCGANCSCPSSAFNPVCGENNIEYISPCHAGCTNFTMDPKNPYRVQIYSNCQCIPGVATAKPGPCANTCPHYLLPVMLLISVAGLIASLTHNPIYMMVLRSVPSEEKSFAIGVQFLLLRVLTWLPAPALFGMTIDSTCIWWKTACGKKQGCGYYDNNLLRNRFLGLQQLPSLTADPVQHSRFQTHRSAAFSIALPHPDIHTGGNTLIKNKPSNMSVGNDFGNPLRKFKLVFLGEQSVGKTSLITRFMYDSFDNTYQATIGIDFLSKTMYLEDRTVRLQLWDTAGQERFRSLIPSYIRDSTVAVVVYDITNVNSFQQTSKWIDDVRTERGSDVIIMLVGNKTDLADKRQITIEEGEQRAKELSVMFIETSAKTGYNVKQLFRRVAAALPGMESMQETSKEGMIDIKLDKPQEPPTTEGGCSC</sequence>
<dbReference type="Pfam" id="PF00071">
    <property type="entry name" value="Ras"/>
    <property type="match status" value="1"/>
</dbReference>
<keyword evidence="8" id="KW-0488">Methylation</keyword>
<dbReference type="GO" id="GO:0003925">
    <property type="term" value="F:G protein activity"/>
    <property type="evidence" value="ECO:0007669"/>
    <property type="project" value="UniProtKB-EC"/>
</dbReference>
<keyword evidence="13" id="KW-0653">Protein transport</keyword>
<evidence type="ECO:0000313" key="27">
    <source>
        <dbReference type="EMBL" id="KAF4112190.1"/>
    </source>
</evidence>
<evidence type="ECO:0000256" key="1">
    <source>
        <dbReference type="ARBA" id="ARBA00004399"/>
    </source>
</evidence>
<dbReference type="GO" id="GO:0043252">
    <property type="term" value="P:sodium-independent organic anion transport"/>
    <property type="evidence" value="ECO:0007669"/>
    <property type="project" value="TreeGrafter"/>
</dbReference>
<dbReference type="FunFam" id="3.30.60.30:FF:000069">
    <property type="entry name" value="Solute carrier organic anion transporter family member"/>
    <property type="match status" value="1"/>
</dbReference>
<evidence type="ECO:0000256" key="17">
    <source>
        <dbReference type="ARBA" id="ARBA00023136"/>
    </source>
</evidence>
<keyword evidence="14 25" id="KW-1133">Transmembrane helix</keyword>
<dbReference type="PROSITE" id="PS51420">
    <property type="entry name" value="RHO"/>
    <property type="match status" value="1"/>
</dbReference>
<evidence type="ECO:0000256" key="22">
    <source>
        <dbReference type="ARBA" id="ARBA00037794"/>
    </source>
</evidence>
<dbReference type="InterPro" id="IPR027417">
    <property type="entry name" value="P-loop_NTPase"/>
</dbReference>
<dbReference type="InterPro" id="IPR036259">
    <property type="entry name" value="MFS_trans_sf"/>
</dbReference>
<evidence type="ECO:0000256" key="11">
    <source>
        <dbReference type="ARBA" id="ARBA00022801"/>
    </source>
</evidence>
<dbReference type="PANTHER" id="PTHR11388:SF14">
    <property type="entry name" value="SOLUTE CARRIER ORGANIC ANION TRANSPORTER FAMILY MEMBER 2A1"/>
    <property type="match status" value="1"/>
</dbReference>
<proteinExistence type="inferred from homology"/>
<evidence type="ECO:0000256" key="21">
    <source>
        <dbReference type="ARBA" id="ARBA00023329"/>
    </source>
</evidence>
<dbReference type="Pfam" id="PF03137">
    <property type="entry name" value="OATP"/>
    <property type="match status" value="1"/>
</dbReference>
<keyword evidence="21" id="KW-0968">Cytoplasmic vesicle</keyword>
<dbReference type="InterPro" id="IPR005225">
    <property type="entry name" value="Small_GTP-bd"/>
</dbReference>
<comment type="similarity">
    <text evidence="4">Belongs to the small GTPase superfamily. Rab family.</text>
</comment>
<keyword evidence="16" id="KW-0342">GTP-binding</keyword>
<comment type="similarity">
    <text evidence="5 25">Belongs to the organo anion transporter (TC 2.A.60) family.</text>
</comment>
<evidence type="ECO:0000256" key="20">
    <source>
        <dbReference type="ARBA" id="ARBA00023289"/>
    </source>
</evidence>
<keyword evidence="10" id="KW-0547">Nucleotide-binding</keyword>
<name>A0A7J6CY28_9TELE</name>
<feature type="domain" description="Kazal-like" evidence="26">
    <location>
        <begin position="415"/>
        <end position="474"/>
    </location>
</feature>
<keyword evidence="7" id="KW-1003">Cell membrane</keyword>
<feature type="transmembrane region" description="Helical" evidence="25">
    <location>
        <begin position="344"/>
        <end position="368"/>
    </location>
</feature>
<comment type="caution">
    <text evidence="25">Lacks conserved residue(s) required for the propagation of feature annotation.</text>
</comment>
<dbReference type="GO" id="GO:0016192">
    <property type="term" value="P:vesicle-mediated transport"/>
    <property type="evidence" value="ECO:0007669"/>
    <property type="project" value="UniProtKB-KW"/>
</dbReference>
<evidence type="ECO:0000256" key="12">
    <source>
        <dbReference type="ARBA" id="ARBA00022892"/>
    </source>
</evidence>
<comment type="catalytic activity">
    <reaction evidence="23">
        <text>GTP + H2O = GDP + phosphate + H(+)</text>
        <dbReference type="Rhea" id="RHEA:19669"/>
        <dbReference type="ChEBI" id="CHEBI:15377"/>
        <dbReference type="ChEBI" id="CHEBI:15378"/>
        <dbReference type="ChEBI" id="CHEBI:37565"/>
        <dbReference type="ChEBI" id="CHEBI:43474"/>
        <dbReference type="ChEBI" id="CHEBI:58189"/>
        <dbReference type="EC" id="3.6.5.2"/>
    </reaction>
    <physiologicalReaction direction="left-to-right" evidence="23">
        <dbReference type="Rhea" id="RHEA:19670"/>
    </physiologicalReaction>
</comment>
<dbReference type="InterPro" id="IPR002350">
    <property type="entry name" value="Kazal_dom"/>
</dbReference>
<dbReference type="Gene3D" id="1.20.1250.20">
    <property type="entry name" value="MFS general substrate transporter like domains"/>
    <property type="match status" value="1"/>
</dbReference>